<reference evidence="3 4" key="1">
    <citation type="journal article" date="2012" name="Int. J. Syst. Evol. Microbiol.">
        <title>Flammeovirga pacifica sp. nov., isolated from deep-sea sediment.</title>
        <authorList>
            <person name="Xu H."/>
            <person name="Fu Y."/>
            <person name="Yang N."/>
            <person name="Ding Z."/>
            <person name="Lai Q."/>
            <person name="Zeng R."/>
        </authorList>
    </citation>
    <scope>NUCLEOTIDE SEQUENCE [LARGE SCALE GENOMIC DNA]</scope>
    <source>
        <strain evidence="4">DSM 24597 / LMG 26175 / WPAGA1</strain>
    </source>
</reference>
<dbReference type="SUPFAM" id="SSF50037">
    <property type="entry name" value="C-terminal domain of transcriptional repressors"/>
    <property type="match status" value="1"/>
</dbReference>
<accession>A0A1S1Z3Y3</accession>
<evidence type="ECO:0000313" key="4">
    <source>
        <dbReference type="Proteomes" id="UP000179797"/>
    </source>
</evidence>
<gene>
    <name evidence="3" type="ORF">NH26_17440</name>
</gene>
<dbReference type="SMART" id="SM00899">
    <property type="entry name" value="FeoA"/>
    <property type="match status" value="1"/>
</dbReference>
<sequence length="74" mass="7957">MISLDTLPIGVVGIISEFSDKVVGSRLIELGLYPGKRIQVVRKAPFNGGLYIKSDKNAFAIGLTEAKSVFTTTD</sequence>
<evidence type="ECO:0000256" key="1">
    <source>
        <dbReference type="ARBA" id="ARBA00023004"/>
    </source>
</evidence>
<evidence type="ECO:0000259" key="2">
    <source>
        <dbReference type="SMART" id="SM00899"/>
    </source>
</evidence>
<organism evidence="3 4">
    <name type="scientific">Flammeovirga pacifica</name>
    <dbReference type="NCBI Taxonomy" id="915059"/>
    <lineage>
        <taxon>Bacteria</taxon>
        <taxon>Pseudomonadati</taxon>
        <taxon>Bacteroidota</taxon>
        <taxon>Cytophagia</taxon>
        <taxon>Cytophagales</taxon>
        <taxon>Flammeovirgaceae</taxon>
        <taxon>Flammeovirga</taxon>
    </lineage>
</organism>
<dbReference type="GO" id="GO:0046914">
    <property type="term" value="F:transition metal ion binding"/>
    <property type="evidence" value="ECO:0007669"/>
    <property type="project" value="InterPro"/>
</dbReference>
<dbReference type="InterPro" id="IPR038157">
    <property type="entry name" value="FeoA_core_dom"/>
</dbReference>
<keyword evidence="1" id="KW-0408">Iron</keyword>
<dbReference type="Proteomes" id="UP000179797">
    <property type="component" value="Unassembled WGS sequence"/>
</dbReference>
<dbReference type="OrthoDB" id="9811076at2"/>
<name>A0A1S1Z3Y3_FLAPC</name>
<evidence type="ECO:0000313" key="3">
    <source>
        <dbReference type="EMBL" id="OHX67999.1"/>
    </source>
</evidence>
<dbReference type="AlphaFoldDB" id="A0A1S1Z3Y3"/>
<protein>
    <recommendedName>
        <fullName evidence="2">Ferrous iron transporter FeoA-like domain-containing protein</fullName>
    </recommendedName>
</protein>
<dbReference type="RefSeq" id="WP_071397202.1">
    <property type="nucleotide sequence ID" value="NZ_JRYR02000001.1"/>
</dbReference>
<keyword evidence="4" id="KW-1185">Reference proteome</keyword>
<dbReference type="Gene3D" id="2.30.30.90">
    <property type="match status" value="1"/>
</dbReference>
<dbReference type="InterPro" id="IPR007167">
    <property type="entry name" value="Fe-transptr_FeoA-like"/>
</dbReference>
<feature type="domain" description="Ferrous iron transporter FeoA-like" evidence="2">
    <location>
        <begin position="2"/>
        <end position="73"/>
    </location>
</feature>
<dbReference type="STRING" id="915059.NH26_17440"/>
<dbReference type="Pfam" id="PF04023">
    <property type="entry name" value="FeoA"/>
    <property type="match status" value="1"/>
</dbReference>
<dbReference type="EMBL" id="JRYR02000001">
    <property type="protein sequence ID" value="OHX67999.1"/>
    <property type="molecule type" value="Genomic_DNA"/>
</dbReference>
<proteinExistence type="predicted"/>
<comment type="caution">
    <text evidence="3">The sequence shown here is derived from an EMBL/GenBank/DDBJ whole genome shotgun (WGS) entry which is preliminary data.</text>
</comment>
<dbReference type="InterPro" id="IPR008988">
    <property type="entry name" value="Transcriptional_repressor_C"/>
</dbReference>